<name>A0A024SLT4_HYPJR</name>
<evidence type="ECO:0000313" key="1">
    <source>
        <dbReference type="EMBL" id="ETS05594.1"/>
    </source>
</evidence>
<proteinExistence type="predicted"/>
<sequence>MLVLHTNSFSPFIPISQLQVGYWNGELYDDALKDDLKAEADVCSSCVEAYSGLHIVVLQGVNSVEHRGNPGKFVASVRTRRNGRATIQLLEVRLATCNTTGGENNRLINVRPDHGRERHAKGPHPQLDNGISILILTIPEIVESVYDCASEGLVTRKCSRTSQPLAMLRRLIPFWGSRRSALAIDRQTQLLSASRGCYSGCYMYAAHDNAVCLRTLAIAREDPMLDIGAMVEFSSWTGALGAYSRNSEMGKLCVYLDGNCFQRLDVAMHHAH</sequence>
<dbReference type="AlphaFoldDB" id="A0A024SLT4"/>
<dbReference type="EMBL" id="KI911140">
    <property type="protein sequence ID" value="ETS05594.1"/>
    <property type="molecule type" value="Genomic_DNA"/>
</dbReference>
<gene>
    <name evidence="1" type="ORF">M419DRAFT_127158</name>
</gene>
<dbReference type="Proteomes" id="UP000024376">
    <property type="component" value="Unassembled WGS sequence"/>
</dbReference>
<evidence type="ECO:0000313" key="2">
    <source>
        <dbReference type="Proteomes" id="UP000024376"/>
    </source>
</evidence>
<accession>A0A024SLT4</accession>
<dbReference type="HOGENOM" id="CLU_1023746_0_0_1"/>
<dbReference type="KEGG" id="trr:M419DRAFT_127158"/>
<organism evidence="1 2">
    <name type="scientific">Hypocrea jecorina (strain ATCC 56765 / BCRC 32924 / NRRL 11460 / Rut C-30)</name>
    <name type="common">Trichoderma reesei</name>
    <dbReference type="NCBI Taxonomy" id="1344414"/>
    <lineage>
        <taxon>Eukaryota</taxon>
        <taxon>Fungi</taxon>
        <taxon>Dikarya</taxon>
        <taxon>Ascomycota</taxon>
        <taxon>Pezizomycotina</taxon>
        <taxon>Sordariomycetes</taxon>
        <taxon>Hypocreomycetidae</taxon>
        <taxon>Hypocreales</taxon>
        <taxon>Hypocreaceae</taxon>
        <taxon>Trichoderma</taxon>
    </lineage>
</organism>
<protein>
    <submittedName>
        <fullName evidence="1">Uncharacterized protein</fullName>
    </submittedName>
</protein>
<reference evidence="2" key="1">
    <citation type="journal article" date="2013" name="Ind. Biotechnol.">
        <title>Comparative genomics analysis of Trichoderma reesei strains.</title>
        <authorList>
            <person name="Koike H."/>
            <person name="Aerts A."/>
            <person name="LaButti K."/>
            <person name="Grigoriev I.V."/>
            <person name="Baker S.E."/>
        </authorList>
    </citation>
    <scope>NUCLEOTIDE SEQUENCE [LARGE SCALE GENOMIC DNA]</scope>
    <source>
        <strain evidence="2">ATCC 56765 / BCRC 32924 / NRRL 11460 / Rut C-30</strain>
    </source>
</reference>